<proteinExistence type="predicted"/>
<sequence>MALPPPIDLLPPPALPTDAEDVFDAKAGASLTAQAAMVPQINAAIAFINDTAVDASEAIEASATAVAAKNDAQASAVNAAASAAAAEGAGGVSGNLATVYAAVLAFS</sequence>
<organism evidence="1 2">
    <name type="scientific">Pseudomonas fluorescens</name>
    <dbReference type="NCBI Taxonomy" id="294"/>
    <lineage>
        <taxon>Bacteria</taxon>
        <taxon>Pseudomonadati</taxon>
        <taxon>Pseudomonadota</taxon>
        <taxon>Gammaproteobacteria</taxon>
        <taxon>Pseudomonadales</taxon>
        <taxon>Pseudomonadaceae</taxon>
        <taxon>Pseudomonas</taxon>
    </lineage>
</organism>
<dbReference type="EMBL" id="CABVHY010000001">
    <property type="protein sequence ID" value="VVN64552.1"/>
    <property type="molecule type" value="Genomic_DNA"/>
</dbReference>
<protein>
    <submittedName>
        <fullName evidence="1">Uncharacterized protein</fullName>
    </submittedName>
</protein>
<reference evidence="1 2" key="1">
    <citation type="submission" date="2019-09" db="EMBL/GenBank/DDBJ databases">
        <authorList>
            <person name="Chandra G."/>
            <person name="Truman W A."/>
        </authorList>
    </citation>
    <scope>NUCLEOTIDE SEQUENCE [LARGE SCALE GENOMIC DNA]</scope>
    <source>
        <strain evidence="1">PS723</strain>
    </source>
</reference>
<accession>A0A5E6ZDG0</accession>
<name>A0A5E6ZDG0_PSEFL</name>
<dbReference type="RefSeq" id="WP_150801658.1">
    <property type="nucleotide sequence ID" value="NZ_CABVHY010000001.1"/>
</dbReference>
<dbReference type="AlphaFoldDB" id="A0A5E6ZDG0"/>
<evidence type="ECO:0000313" key="2">
    <source>
        <dbReference type="Proteomes" id="UP000379480"/>
    </source>
</evidence>
<dbReference type="Proteomes" id="UP000379480">
    <property type="component" value="Unassembled WGS sequence"/>
</dbReference>
<evidence type="ECO:0000313" key="1">
    <source>
        <dbReference type="EMBL" id="VVN64552.1"/>
    </source>
</evidence>
<gene>
    <name evidence="1" type="ORF">PS723_00007</name>
</gene>